<dbReference type="GO" id="GO:0016020">
    <property type="term" value="C:membrane"/>
    <property type="evidence" value="ECO:0007669"/>
    <property type="project" value="UniProtKB-SubCell"/>
</dbReference>
<evidence type="ECO:0000313" key="5">
    <source>
        <dbReference type="EMBL" id="KAJ3660686.1"/>
    </source>
</evidence>
<dbReference type="InterPro" id="IPR039735">
    <property type="entry name" value="CHIC1/2"/>
</dbReference>
<dbReference type="Pfam" id="PF10256">
    <property type="entry name" value="Erf4"/>
    <property type="match status" value="1"/>
</dbReference>
<gene>
    <name evidence="5" type="ORF">Zmor_005124</name>
</gene>
<dbReference type="EMBL" id="JALNTZ010000002">
    <property type="protein sequence ID" value="KAJ3660686.1"/>
    <property type="molecule type" value="Genomic_DNA"/>
</dbReference>
<comment type="caution">
    <text evidence="5">The sequence shown here is derived from an EMBL/GenBank/DDBJ whole genome shotgun (WGS) entry which is preliminary data.</text>
</comment>
<feature type="domain" description="Golgin subfamily A member 7/ERF4" evidence="4">
    <location>
        <begin position="42"/>
        <end position="130"/>
    </location>
</feature>
<organism evidence="5 6">
    <name type="scientific">Zophobas morio</name>
    <dbReference type="NCBI Taxonomy" id="2755281"/>
    <lineage>
        <taxon>Eukaryota</taxon>
        <taxon>Metazoa</taxon>
        <taxon>Ecdysozoa</taxon>
        <taxon>Arthropoda</taxon>
        <taxon>Hexapoda</taxon>
        <taxon>Insecta</taxon>
        <taxon>Pterygota</taxon>
        <taxon>Neoptera</taxon>
        <taxon>Endopterygota</taxon>
        <taxon>Coleoptera</taxon>
        <taxon>Polyphaga</taxon>
        <taxon>Cucujiformia</taxon>
        <taxon>Tenebrionidae</taxon>
        <taxon>Zophobas</taxon>
    </lineage>
</organism>
<dbReference type="Proteomes" id="UP001168821">
    <property type="component" value="Unassembled WGS sequence"/>
</dbReference>
<dbReference type="PANTHER" id="PTHR13005">
    <property type="entry name" value="CYSTEINE-RICH HYDROPHOBIC DOMAIN PROTEIN BRAIN X-LINKED PROTEIN"/>
    <property type="match status" value="1"/>
</dbReference>
<dbReference type="PANTHER" id="PTHR13005:SF4">
    <property type="entry name" value="CYSTEINE-RICH HYDROPHOBIC PROTEIN"/>
    <property type="match status" value="1"/>
</dbReference>
<keyword evidence="3" id="KW-0812">Transmembrane</keyword>
<keyword evidence="2 3" id="KW-0472">Membrane</keyword>
<keyword evidence="3" id="KW-1133">Transmembrane helix</keyword>
<proteinExistence type="predicted"/>
<keyword evidence="6" id="KW-1185">Reference proteome</keyword>
<dbReference type="InterPro" id="IPR019383">
    <property type="entry name" value="Golgin_A_7/ERF4"/>
</dbReference>
<protein>
    <recommendedName>
        <fullName evidence="4">Golgin subfamily A member 7/ERF4 domain-containing protein</fullName>
    </recommendedName>
</protein>
<sequence>MQPTDSSSSESVYSTILYNLVPVEPILIRGNGHVTLFGLNNHYSPVIPSRLRTRLAPEEFEMTIVLINKVLRRQFINNIFWFLCGCITFCCTLGCSMCPVIYFSKRTLRSLHKTLKSENNRLYNKLGMHWSLHKLHFGPFNLVEYILVINFLPRPEIYIPD</sequence>
<feature type="transmembrane region" description="Helical" evidence="3">
    <location>
        <begin position="79"/>
        <end position="103"/>
    </location>
</feature>
<comment type="subcellular location">
    <subcellularLocation>
        <location evidence="1">Membrane</location>
    </subcellularLocation>
</comment>
<evidence type="ECO:0000256" key="1">
    <source>
        <dbReference type="ARBA" id="ARBA00004370"/>
    </source>
</evidence>
<evidence type="ECO:0000313" key="6">
    <source>
        <dbReference type="Proteomes" id="UP001168821"/>
    </source>
</evidence>
<evidence type="ECO:0000259" key="4">
    <source>
        <dbReference type="Pfam" id="PF10256"/>
    </source>
</evidence>
<evidence type="ECO:0000256" key="2">
    <source>
        <dbReference type="ARBA" id="ARBA00023136"/>
    </source>
</evidence>
<name>A0AA38IUR1_9CUCU</name>
<accession>A0AA38IUR1</accession>
<dbReference type="AlphaFoldDB" id="A0AA38IUR1"/>
<reference evidence="5" key="1">
    <citation type="journal article" date="2023" name="G3 (Bethesda)">
        <title>Whole genome assemblies of Zophobas morio and Tenebrio molitor.</title>
        <authorList>
            <person name="Kaur S."/>
            <person name="Stinson S.A."/>
            <person name="diCenzo G.C."/>
        </authorList>
    </citation>
    <scope>NUCLEOTIDE SEQUENCE</scope>
    <source>
        <strain evidence="5">QUZm001</strain>
    </source>
</reference>
<evidence type="ECO:0000256" key="3">
    <source>
        <dbReference type="SAM" id="Phobius"/>
    </source>
</evidence>